<dbReference type="RefSeq" id="XP_022257278.1">
    <property type="nucleotide sequence ID" value="XM_022401570.1"/>
</dbReference>
<evidence type="ECO:0000256" key="4">
    <source>
        <dbReference type="ARBA" id="ARBA00022989"/>
    </source>
</evidence>
<keyword evidence="4 7" id="KW-1133">Transmembrane helix</keyword>
<evidence type="ECO:0000256" key="2">
    <source>
        <dbReference type="ARBA" id="ARBA00007168"/>
    </source>
</evidence>
<evidence type="ECO:0000256" key="1">
    <source>
        <dbReference type="ARBA" id="ARBA00004141"/>
    </source>
</evidence>
<evidence type="ECO:0000313" key="11">
    <source>
        <dbReference type="RefSeq" id="XP_022257278.1"/>
    </source>
</evidence>
<organism evidence="9 11">
    <name type="scientific">Limulus polyphemus</name>
    <name type="common">Atlantic horseshoe crab</name>
    <dbReference type="NCBI Taxonomy" id="6850"/>
    <lineage>
        <taxon>Eukaryota</taxon>
        <taxon>Metazoa</taxon>
        <taxon>Ecdysozoa</taxon>
        <taxon>Arthropoda</taxon>
        <taxon>Chelicerata</taxon>
        <taxon>Merostomata</taxon>
        <taxon>Xiphosura</taxon>
        <taxon>Limulidae</taxon>
        <taxon>Limulus</taxon>
    </lineage>
</organism>
<comment type="subcellular location">
    <subcellularLocation>
        <location evidence="7">Cell membrane</location>
        <topology evidence="7">Multi-pass membrane protein</topology>
    </subcellularLocation>
    <subcellularLocation>
        <location evidence="1">Membrane</location>
        <topology evidence="1">Multi-pass membrane protein</topology>
    </subcellularLocation>
</comment>
<dbReference type="PANTHER" id="PTHR12385:SF14">
    <property type="entry name" value="CHOLINE TRANSPORTER-LIKE 2"/>
    <property type="match status" value="1"/>
</dbReference>
<evidence type="ECO:0000313" key="9">
    <source>
        <dbReference type="Proteomes" id="UP000694941"/>
    </source>
</evidence>
<evidence type="ECO:0000256" key="5">
    <source>
        <dbReference type="ARBA" id="ARBA00023136"/>
    </source>
</evidence>
<accession>A0ABM1TN22</accession>
<keyword evidence="9" id="KW-1185">Reference proteome</keyword>
<feature type="transmembrane region" description="Helical" evidence="7">
    <location>
        <begin position="275"/>
        <end position="296"/>
    </location>
</feature>
<evidence type="ECO:0000256" key="8">
    <source>
        <dbReference type="SAM" id="MobiDB-lite"/>
    </source>
</evidence>
<feature type="transmembrane region" description="Helical" evidence="7">
    <location>
        <begin position="641"/>
        <end position="666"/>
    </location>
</feature>
<comment type="similarity">
    <text evidence="2 7">Belongs to the CTL (choline transporter-like) family.</text>
</comment>
<keyword evidence="6" id="KW-0325">Glycoprotein</keyword>
<feature type="transmembrane region" description="Helical" evidence="7">
    <location>
        <begin position="459"/>
        <end position="485"/>
    </location>
</feature>
<evidence type="ECO:0000256" key="7">
    <source>
        <dbReference type="RuleBase" id="RU368066"/>
    </source>
</evidence>
<keyword evidence="3 7" id="KW-0812">Transmembrane</keyword>
<feature type="transmembrane region" description="Helical" evidence="7">
    <location>
        <begin position="370"/>
        <end position="394"/>
    </location>
</feature>
<feature type="transmembrane region" description="Helical" evidence="7">
    <location>
        <begin position="328"/>
        <end position="349"/>
    </location>
</feature>
<keyword evidence="5 7" id="KW-0472">Membrane</keyword>
<name>A0ABM1TN22_LIMPO</name>
<proteinExistence type="inferred from homology"/>
<feature type="compositionally biased region" description="Polar residues" evidence="8">
    <location>
        <begin position="9"/>
        <end position="19"/>
    </location>
</feature>
<protein>
    <recommendedName>
        <fullName evidence="7">Choline transporter-like protein</fullName>
    </recommendedName>
</protein>
<evidence type="ECO:0000313" key="10">
    <source>
        <dbReference type="RefSeq" id="XP_022257271.1"/>
    </source>
</evidence>
<feature type="region of interest" description="Disordered" evidence="8">
    <location>
        <begin position="1"/>
        <end position="27"/>
    </location>
</feature>
<feature type="transmembrane region" description="Helical" evidence="7">
    <location>
        <begin position="606"/>
        <end position="629"/>
    </location>
</feature>
<dbReference type="InterPro" id="IPR007603">
    <property type="entry name" value="Choline_transptr-like"/>
</dbReference>
<feature type="transmembrane region" description="Helical" evidence="7">
    <location>
        <begin position="50"/>
        <end position="71"/>
    </location>
</feature>
<feature type="transmembrane region" description="Helical" evidence="7">
    <location>
        <begin position="248"/>
        <end position="268"/>
    </location>
</feature>
<dbReference type="RefSeq" id="XP_022257271.1">
    <property type="nucleotide sequence ID" value="XM_022401563.1"/>
</dbReference>
<dbReference type="Proteomes" id="UP000694941">
    <property type="component" value="Unplaced"/>
</dbReference>
<sequence length="712" mass="80347">MNHLENEGELSSQTALTDSRNTEQTEDYGKSFEYDPEFKGPVKNRSCTDIICLFLFLIFLGGWIVLAVIAFQRGDPKQLIFPTDWQGRICGVGKMSGKPYLYFFDLTKCIGFASVLMSGCPTPQVCTSKCPNRTFTSLIAIDETSIKNEMICIDDSQKEEQTVIELVSSGNCAPFYLKSKPLAGRCIPDIFLSSSGEPDEKLANNIVQDINGKNVSGDEMKLAKESLETMLNAREIGEKIFQDFTAGWWLMLVCLLISLVEAFLWILLMKYSAGVMVWASLFCITGLLTFVCYYSINKYLELSDSTESYAAFTFTTNMKSYLALRKTWLAIALISGIVLLILLLVVISLRTRIRIAISLIKESSRAISSMISSLFFPVIPYLLQFCLFIFWGAVAMSIASSGKAVYRNVNQHNVSSVQDSPTCDPKDFKEITTDIHCVFSAYESESNLLRAQIYNVFGLFWAVFFIIGVCQLSLSIAFSTYYWTFNKPKDIPSFAVASGIGTCLRYHLGSVAFGSLLIAILRVIRVILEYIDQKLRKYDNKVVKVLMCLCKCCFWCLEKFLKFISKNAYIMIGIYGKNFCTSAKDAMFLLMRNIARVVVLDKVVDLLLFLGKLVTVGTTTVAAFYFFSGRIHFLKHYVPSLNYYLLPVITVAIGSYFIASCIFSVYNMAVDTLFLCFLDDCERNDGSAERPYYMSRELMKILGKKNKFKEPQ</sequence>
<comment type="function">
    <text evidence="7">Choline transporter.</text>
</comment>
<dbReference type="GeneID" id="106472141"/>
<evidence type="ECO:0000256" key="3">
    <source>
        <dbReference type="ARBA" id="ARBA00022692"/>
    </source>
</evidence>
<dbReference type="PANTHER" id="PTHR12385">
    <property type="entry name" value="CHOLINE TRANSPORTER-LIKE (SLC FAMILY 44)"/>
    <property type="match status" value="1"/>
</dbReference>
<dbReference type="Pfam" id="PF04515">
    <property type="entry name" value="Choline_transpo"/>
    <property type="match status" value="1"/>
</dbReference>
<reference evidence="10 11" key="1">
    <citation type="submission" date="2025-05" db="UniProtKB">
        <authorList>
            <consortium name="RefSeq"/>
        </authorList>
    </citation>
    <scope>IDENTIFICATION</scope>
    <source>
        <tissue evidence="10 11">Muscle</tissue>
    </source>
</reference>
<evidence type="ECO:0000256" key="6">
    <source>
        <dbReference type="ARBA" id="ARBA00023180"/>
    </source>
</evidence>
<gene>
    <name evidence="10 11" type="primary">LOC106472141</name>
</gene>